<name>A0A964WUA8_9HYPH</name>
<organism evidence="2 3">
    <name type="scientific">Propylenella binzhouense</name>
    <dbReference type="NCBI Taxonomy" id="2555902"/>
    <lineage>
        <taxon>Bacteria</taxon>
        <taxon>Pseudomonadati</taxon>
        <taxon>Pseudomonadota</taxon>
        <taxon>Alphaproteobacteria</taxon>
        <taxon>Hyphomicrobiales</taxon>
        <taxon>Propylenellaceae</taxon>
        <taxon>Propylenella</taxon>
    </lineage>
</organism>
<reference evidence="2" key="1">
    <citation type="submission" date="2019-03" db="EMBL/GenBank/DDBJ databases">
        <title>Afifella sp. nov., isolated from activated sludge.</title>
        <authorList>
            <person name="Li Q."/>
            <person name="Liu Y."/>
        </authorList>
    </citation>
    <scope>NUCLEOTIDE SEQUENCE</scope>
    <source>
        <strain evidence="2">L72</strain>
    </source>
</reference>
<dbReference type="Proteomes" id="UP000773614">
    <property type="component" value="Unassembled WGS sequence"/>
</dbReference>
<feature type="compositionally biased region" description="Basic residues" evidence="1">
    <location>
        <begin position="27"/>
        <end position="42"/>
    </location>
</feature>
<feature type="compositionally biased region" description="Polar residues" evidence="1">
    <location>
        <begin position="9"/>
        <end position="18"/>
    </location>
</feature>
<comment type="caution">
    <text evidence="2">The sequence shown here is derived from an EMBL/GenBank/DDBJ whole genome shotgun (WGS) entry which is preliminary data.</text>
</comment>
<gene>
    <name evidence="2" type="ORF">E4O86_14190</name>
</gene>
<accession>A0A964WUA8</accession>
<evidence type="ECO:0000256" key="1">
    <source>
        <dbReference type="SAM" id="MobiDB-lite"/>
    </source>
</evidence>
<evidence type="ECO:0000313" key="2">
    <source>
        <dbReference type="EMBL" id="MYZ48861.1"/>
    </source>
</evidence>
<feature type="region of interest" description="Disordered" evidence="1">
    <location>
        <begin position="1"/>
        <end position="76"/>
    </location>
</feature>
<protein>
    <submittedName>
        <fullName evidence="2">Uncharacterized protein</fullName>
    </submittedName>
</protein>
<proteinExistence type="predicted"/>
<keyword evidence="3" id="KW-1185">Reference proteome</keyword>
<dbReference type="EMBL" id="SPKJ01000051">
    <property type="protein sequence ID" value="MYZ48861.1"/>
    <property type="molecule type" value="Genomic_DNA"/>
</dbReference>
<sequence>MRSPPPCRTHSTGASSNGGWRAPRIPACRRRRSRRSSPRTRAGRIPSAWRSAPRRRSSAPIRRAPGSSPSTRPSRR</sequence>
<dbReference type="AlphaFoldDB" id="A0A964WUA8"/>
<evidence type="ECO:0000313" key="3">
    <source>
        <dbReference type="Proteomes" id="UP000773614"/>
    </source>
</evidence>
<feature type="compositionally biased region" description="Low complexity" evidence="1">
    <location>
        <begin position="58"/>
        <end position="76"/>
    </location>
</feature>